<dbReference type="RefSeq" id="WP_206562641.1">
    <property type="nucleotide sequence ID" value="NZ_JAFKCZ010000029.1"/>
</dbReference>
<proteinExistence type="predicted"/>
<dbReference type="EMBL" id="JAFKCZ010000029">
    <property type="protein sequence ID" value="MBN7799196.1"/>
    <property type="molecule type" value="Genomic_DNA"/>
</dbReference>
<keyword evidence="2" id="KW-1185">Reference proteome</keyword>
<gene>
    <name evidence="1" type="ORF">JYP50_21545</name>
</gene>
<reference evidence="1" key="1">
    <citation type="submission" date="2021-02" db="EMBL/GenBank/DDBJ databases">
        <title>PHA producing bacteria isolated from coastal sediment in Guangdong, Shenzhen.</title>
        <authorList>
            <person name="Zheng W."/>
            <person name="Yu S."/>
            <person name="Huang Y."/>
        </authorList>
    </citation>
    <scope>NUCLEOTIDE SEQUENCE</scope>
    <source>
        <strain evidence="1">TN14-10</strain>
    </source>
</reference>
<dbReference type="Pfam" id="PF12305">
    <property type="entry name" value="DUF3630"/>
    <property type="match status" value="1"/>
</dbReference>
<dbReference type="InterPro" id="IPR022080">
    <property type="entry name" value="DUF3630"/>
</dbReference>
<dbReference type="AlphaFoldDB" id="A0A939DJZ4"/>
<evidence type="ECO:0000313" key="2">
    <source>
        <dbReference type="Proteomes" id="UP000664303"/>
    </source>
</evidence>
<name>A0A939DJZ4_9GAMM</name>
<accession>A0A939DJZ4</accession>
<organism evidence="1 2">
    <name type="scientific">Parahaliea mediterranea</name>
    <dbReference type="NCBI Taxonomy" id="651086"/>
    <lineage>
        <taxon>Bacteria</taxon>
        <taxon>Pseudomonadati</taxon>
        <taxon>Pseudomonadota</taxon>
        <taxon>Gammaproteobacteria</taxon>
        <taxon>Cellvibrionales</taxon>
        <taxon>Halieaceae</taxon>
        <taxon>Parahaliea</taxon>
    </lineage>
</organism>
<evidence type="ECO:0000313" key="1">
    <source>
        <dbReference type="EMBL" id="MBN7799196.1"/>
    </source>
</evidence>
<protein>
    <submittedName>
        <fullName evidence="1">DUF3630 family protein</fullName>
    </submittedName>
</protein>
<dbReference type="Proteomes" id="UP000664303">
    <property type="component" value="Unassembled WGS sequence"/>
</dbReference>
<comment type="caution">
    <text evidence="1">The sequence shown here is derived from an EMBL/GenBank/DDBJ whole genome shotgun (WGS) entry which is preliminary data.</text>
</comment>
<sequence length="108" mass="12229">MTTIVFANPKKQKMAAGWESLELTEAGTWESFPPFAHRYAEQIGAKVLRKITGPDMHIWEIEYEGEILNFVYDDFPNGVSIEPKAESGQLAIDKLYRLVLEQSDPNGL</sequence>